<proteinExistence type="predicted"/>
<dbReference type="RefSeq" id="WP_190075186.1">
    <property type="nucleotide sequence ID" value="NZ_BNBM01000023.1"/>
</dbReference>
<dbReference type="EMBL" id="JBEPFB010000024">
    <property type="protein sequence ID" value="MER7378458.1"/>
    <property type="molecule type" value="Genomic_DNA"/>
</dbReference>
<keyword evidence="3" id="KW-1185">Reference proteome</keyword>
<evidence type="ECO:0000313" key="3">
    <source>
        <dbReference type="Proteomes" id="UP001486207"/>
    </source>
</evidence>
<feature type="region of interest" description="Disordered" evidence="1">
    <location>
        <begin position="1"/>
        <end position="22"/>
    </location>
</feature>
<evidence type="ECO:0000313" key="2">
    <source>
        <dbReference type="EMBL" id="MER7378458.1"/>
    </source>
</evidence>
<sequence>MYAAGHKQSYADITAKEQRVEPAAVRRQAVDDLVDRRPGETDLDVVQRWRAHLENLGHNVDDKTDPVSARWHCLRYEHDPDERNWGDSLARHGYAFTAIRHVLSPHVAPAF</sequence>
<dbReference type="Proteomes" id="UP001486207">
    <property type="component" value="Unassembled WGS sequence"/>
</dbReference>
<organism evidence="2 3">
    <name type="scientific">Streptomyces lanatus</name>
    <dbReference type="NCBI Taxonomy" id="66900"/>
    <lineage>
        <taxon>Bacteria</taxon>
        <taxon>Bacillati</taxon>
        <taxon>Actinomycetota</taxon>
        <taxon>Actinomycetes</taxon>
        <taxon>Kitasatosporales</taxon>
        <taxon>Streptomycetaceae</taxon>
        <taxon>Streptomyces</taxon>
    </lineage>
</organism>
<comment type="caution">
    <text evidence="2">The sequence shown here is derived from an EMBL/GenBank/DDBJ whole genome shotgun (WGS) entry which is preliminary data.</text>
</comment>
<gene>
    <name evidence="2" type="ORF">ABT384_38190</name>
</gene>
<reference evidence="2 3" key="1">
    <citation type="submission" date="2024-06" db="EMBL/GenBank/DDBJ databases">
        <title>The Natural Products Discovery Center: Release of the First 8490 Sequenced Strains for Exploring Actinobacteria Biosynthetic Diversity.</title>
        <authorList>
            <person name="Kalkreuter E."/>
            <person name="Kautsar S.A."/>
            <person name="Yang D."/>
            <person name="Bader C.D."/>
            <person name="Teijaro C.N."/>
            <person name="Fluegel L."/>
            <person name="Davis C.M."/>
            <person name="Simpson J.R."/>
            <person name="Lauterbach L."/>
            <person name="Steele A.D."/>
            <person name="Gui C."/>
            <person name="Meng S."/>
            <person name="Li G."/>
            <person name="Viehrig K."/>
            <person name="Ye F."/>
            <person name="Su P."/>
            <person name="Kiefer A.F."/>
            <person name="Nichols A."/>
            <person name="Cepeda A.J."/>
            <person name="Yan W."/>
            <person name="Fan B."/>
            <person name="Jiang Y."/>
            <person name="Adhikari A."/>
            <person name="Zheng C.-J."/>
            <person name="Schuster L."/>
            <person name="Cowan T.M."/>
            <person name="Smanski M.J."/>
            <person name="Chevrette M.G."/>
            <person name="De Carvalho L.P.S."/>
            <person name="Shen B."/>
        </authorList>
    </citation>
    <scope>NUCLEOTIDE SEQUENCE [LARGE SCALE GENOMIC DNA]</scope>
    <source>
        <strain evidence="2 3">NPDC000155</strain>
    </source>
</reference>
<name>A0ABV1Y3M5_9ACTN</name>
<evidence type="ECO:0000256" key="1">
    <source>
        <dbReference type="SAM" id="MobiDB-lite"/>
    </source>
</evidence>
<protein>
    <submittedName>
        <fullName evidence="2">Uncharacterized protein</fullName>
    </submittedName>
</protein>
<accession>A0ABV1Y3M5</accession>